<dbReference type="Proteomes" id="UP000276029">
    <property type="component" value="Unassembled WGS sequence"/>
</dbReference>
<dbReference type="InterPro" id="IPR000524">
    <property type="entry name" value="Tscrpt_reg_HTH_GntR"/>
</dbReference>
<dbReference type="SMART" id="SM00345">
    <property type="entry name" value="HTH_GNTR"/>
    <property type="match status" value="1"/>
</dbReference>
<dbReference type="AlphaFoldDB" id="A0AAD1D905"/>
<protein>
    <submittedName>
        <fullName evidence="6 7">Transcriptional regulator</fullName>
    </submittedName>
</protein>
<keyword evidence="1" id="KW-0805">Transcription regulation</keyword>
<dbReference type="SMART" id="SM00895">
    <property type="entry name" value="FCD"/>
    <property type="match status" value="1"/>
</dbReference>
<evidence type="ECO:0000313" key="9">
    <source>
        <dbReference type="Proteomes" id="UP000276029"/>
    </source>
</evidence>
<feature type="region of interest" description="Disordered" evidence="4">
    <location>
        <begin position="1"/>
        <end position="25"/>
    </location>
</feature>
<proteinExistence type="predicted"/>
<accession>A0AAD1D905</accession>
<dbReference type="PROSITE" id="PS50949">
    <property type="entry name" value="HTH_GNTR"/>
    <property type="match status" value="1"/>
</dbReference>
<dbReference type="EMBL" id="AP018711">
    <property type="protein sequence ID" value="BBE35627.1"/>
    <property type="molecule type" value="Genomic_DNA"/>
</dbReference>
<reference evidence="7 9" key="2">
    <citation type="submission" date="2018-10" db="EMBL/GenBank/DDBJ databases">
        <title>Genomic Encyclopedia of Type Strains, Phase IV (KMG-IV): sequencing the most valuable type-strain genomes for metagenomic binning, comparative biology and taxonomic classification.</title>
        <authorList>
            <person name="Goeker M."/>
        </authorList>
    </citation>
    <scope>NUCLEOTIDE SEQUENCE [LARGE SCALE GENOMIC DNA]</scope>
    <source>
        <strain evidence="7 9">DSM 19791</strain>
    </source>
</reference>
<evidence type="ECO:0000313" key="7">
    <source>
        <dbReference type="EMBL" id="RKS86327.1"/>
    </source>
</evidence>
<dbReference type="SUPFAM" id="SSF46785">
    <property type="entry name" value="Winged helix' DNA-binding domain"/>
    <property type="match status" value="1"/>
</dbReference>
<organism evidence="6 8">
    <name type="scientific">Sphingosinicella microcystinivorans</name>
    <dbReference type="NCBI Taxonomy" id="335406"/>
    <lineage>
        <taxon>Bacteria</taxon>
        <taxon>Pseudomonadati</taxon>
        <taxon>Pseudomonadota</taxon>
        <taxon>Alphaproteobacteria</taxon>
        <taxon>Sphingomonadales</taxon>
        <taxon>Sphingosinicellaceae</taxon>
        <taxon>Sphingosinicella</taxon>
    </lineage>
</organism>
<dbReference type="GO" id="GO:0003677">
    <property type="term" value="F:DNA binding"/>
    <property type="evidence" value="ECO:0007669"/>
    <property type="project" value="UniProtKB-KW"/>
</dbReference>
<dbReference type="Gene3D" id="1.10.10.10">
    <property type="entry name" value="Winged helix-like DNA-binding domain superfamily/Winged helix DNA-binding domain"/>
    <property type="match status" value="1"/>
</dbReference>
<keyword evidence="2" id="KW-0238">DNA-binding</keyword>
<sequence>MKADLELDTKAGKQAGTERPKGKKAQARVTHASAVRMAIESDIFMGKLLPGTPIDEDELAERFNVSRTPVREAMLQLLQSGLIEKLPRRPAMVARLDLPRLIHMYETVSELEALCARYAATRMTTRERDALVKVHELSELALQAGDTAGVGRHGRKFHSLIIESTHNSVLIETTTKLALHTLAYRRFQLSRPGFSEQNQHFHAAILEAILAGDNVEAFEQMRRHVTVQGDVLADYISMGEDNVNLSDDL</sequence>
<feature type="compositionally biased region" description="Basic and acidic residues" evidence="4">
    <location>
        <begin position="1"/>
        <end position="20"/>
    </location>
</feature>
<evidence type="ECO:0000256" key="4">
    <source>
        <dbReference type="SAM" id="MobiDB-lite"/>
    </source>
</evidence>
<evidence type="ECO:0000256" key="1">
    <source>
        <dbReference type="ARBA" id="ARBA00023015"/>
    </source>
</evidence>
<dbReference type="InterPro" id="IPR008920">
    <property type="entry name" value="TF_FadR/GntR_C"/>
</dbReference>
<dbReference type="InterPro" id="IPR011711">
    <property type="entry name" value="GntR_C"/>
</dbReference>
<dbReference type="Proteomes" id="UP000275727">
    <property type="component" value="Chromosome"/>
</dbReference>
<dbReference type="SUPFAM" id="SSF48008">
    <property type="entry name" value="GntR ligand-binding domain-like"/>
    <property type="match status" value="1"/>
</dbReference>
<dbReference type="Pfam" id="PF00392">
    <property type="entry name" value="GntR"/>
    <property type="match status" value="1"/>
</dbReference>
<dbReference type="EMBL" id="RBWX01000010">
    <property type="protein sequence ID" value="RKS86327.1"/>
    <property type="molecule type" value="Genomic_DNA"/>
</dbReference>
<dbReference type="KEGG" id="smic:SmB9_32850"/>
<keyword evidence="9" id="KW-1185">Reference proteome</keyword>
<keyword evidence="3" id="KW-0804">Transcription</keyword>
<gene>
    <name evidence="7" type="ORF">DFR51_3030</name>
    <name evidence="6" type="ORF">SmB9_32850</name>
</gene>
<dbReference type="RefSeq" id="WP_121052658.1">
    <property type="nucleotide sequence ID" value="NZ_AP018711.1"/>
</dbReference>
<dbReference type="PRINTS" id="PR00035">
    <property type="entry name" value="HTHGNTR"/>
</dbReference>
<dbReference type="PANTHER" id="PTHR43537">
    <property type="entry name" value="TRANSCRIPTIONAL REGULATOR, GNTR FAMILY"/>
    <property type="match status" value="1"/>
</dbReference>
<evidence type="ECO:0000259" key="5">
    <source>
        <dbReference type="PROSITE" id="PS50949"/>
    </source>
</evidence>
<dbReference type="Pfam" id="PF07729">
    <property type="entry name" value="FCD"/>
    <property type="match status" value="1"/>
</dbReference>
<dbReference type="PANTHER" id="PTHR43537:SF49">
    <property type="entry name" value="TRANSCRIPTIONAL REGULATORY PROTEIN"/>
    <property type="match status" value="1"/>
</dbReference>
<evidence type="ECO:0000313" key="8">
    <source>
        <dbReference type="Proteomes" id="UP000275727"/>
    </source>
</evidence>
<reference evidence="6 8" key="1">
    <citation type="submission" date="2018-06" db="EMBL/GenBank/DDBJ databases">
        <title>Complete Genome Sequence of the Microcystin-Degrading Bacterium Sphingosinicella microcystinivorans Strain B-9.</title>
        <authorList>
            <person name="Jin H."/>
            <person name="Nishizawa T."/>
            <person name="Guo Y."/>
            <person name="Nishizawa A."/>
            <person name="Park H."/>
            <person name="Kato H."/>
            <person name="Tsuji K."/>
            <person name="Harada K."/>
        </authorList>
    </citation>
    <scope>NUCLEOTIDE SEQUENCE [LARGE SCALE GENOMIC DNA]</scope>
    <source>
        <strain evidence="6 8">B9</strain>
    </source>
</reference>
<dbReference type="Gene3D" id="1.20.120.530">
    <property type="entry name" value="GntR ligand-binding domain-like"/>
    <property type="match status" value="1"/>
</dbReference>
<feature type="domain" description="HTH gntR-type" evidence="5">
    <location>
        <begin position="29"/>
        <end position="96"/>
    </location>
</feature>
<dbReference type="GO" id="GO:0003700">
    <property type="term" value="F:DNA-binding transcription factor activity"/>
    <property type="evidence" value="ECO:0007669"/>
    <property type="project" value="InterPro"/>
</dbReference>
<dbReference type="CDD" id="cd07377">
    <property type="entry name" value="WHTH_GntR"/>
    <property type="match status" value="1"/>
</dbReference>
<dbReference type="InterPro" id="IPR036390">
    <property type="entry name" value="WH_DNA-bd_sf"/>
</dbReference>
<dbReference type="InterPro" id="IPR036388">
    <property type="entry name" value="WH-like_DNA-bd_sf"/>
</dbReference>
<name>A0AAD1D905_SPHMI</name>
<evidence type="ECO:0000256" key="2">
    <source>
        <dbReference type="ARBA" id="ARBA00023125"/>
    </source>
</evidence>
<evidence type="ECO:0000313" key="6">
    <source>
        <dbReference type="EMBL" id="BBE35627.1"/>
    </source>
</evidence>
<evidence type="ECO:0000256" key="3">
    <source>
        <dbReference type="ARBA" id="ARBA00023163"/>
    </source>
</evidence>